<feature type="domain" description="C1q" evidence="5">
    <location>
        <begin position="82"/>
        <end position="218"/>
    </location>
</feature>
<dbReference type="SMART" id="SM00110">
    <property type="entry name" value="C1Q"/>
    <property type="match status" value="1"/>
</dbReference>
<dbReference type="Gene3D" id="2.60.120.40">
    <property type="match status" value="1"/>
</dbReference>
<dbReference type="InterPro" id="IPR001073">
    <property type="entry name" value="C1q_dom"/>
</dbReference>
<name>A0A9D4J467_DREPO</name>
<dbReference type="Pfam" id="PF00386">
    <property type="entry name" value="C1q"/>
    <property type="match status" value="1"/>
</dbReference>
<dbReference type="GO" id="GO:0005576">
    <property type="term" value="C:extracellular region"/>
    <property type="evidence" value="ECO:0007669"/>
    <property type="project" value="UniProtKB-SubCell"/>
</dbReference>
<proteinExistence type="predicted"/>
<protein>
    <recommendedName>
        <fullName evidence="5">C1q domain-containing protein</fullName>
    </recommendedName>
</protein>
<comment type="subcellular location">
    <subcellularLocation>
        <location evidence="1">Secreted</location>
    </subcellularLocation>
</comment>
<evidence type="ECO:0000256" key="2">
    <source>
        <dbReference type="ARBA" id="ARBA00022525"/>
    </source>
</evidence>
<keyword evidence="7" id="KW-1185">Reference proteome</keyword>
<dbReference type="PANTHER" id="PTHR22923">
    <property type="entry name" value="CEREBELLIN-RELATED"/>
    <property type="match status" value="1"/>
</dbReference>
<dbReference type="AlphaFoldDB" id="A0A9D4J467"/>
<keyword evidence="2" id="KW-0964">Secreted</keyword>
<dbReference type="Proteomes" id="UP000828390">
    <property type="component" value="Unassembled WGS sequence"/>
</dbReference>
<accession>A0A9D4J467</accession>
<evidence type="ECO:0000256" key="4">
    <source>
        <dbReference type="SAM" id="SignalP"/>
    </source>
</evidence>
<gene>
    <name evidence="6" type="ORF">DPMN_151367</name>
</gene>
<dbReference type="InterPro" id="IPR050822">
    <property type="entry name" value="Cerebellin_Synaptic_Org"/>
</dbReference>
<dbReference type="InterPro" id="IPR008983">
    <property type="entry name" value="Tumour_necrosis_fac-like_dom"/>
</dbReference>
<dbReference type="OrthoDB" id="6156631at2759"/>
<dbReference type="SUPFAM" id="SSF49842">
    <property type="entry name" value="TNF-like"/>
    <property type="match status" value="1"/>
</dbReference>
<comment type="caution">
    <text evidence="6">The sequence shown here is derived from an EMBL/GenBank/DDBJ whole genome shotgun (WGS) entry which is preliminary data.</text>
</comment>
<reference evidence="6" key="2">
    <citation type="submission" date="2020-11" db="EMBL/GenBank/DDBJ databases">
        <authorList>
            <person name="McCartney M.A."/>
            <person name="Auch B."/>
            <person name="Kono T."/>
            <person name="Mallez S."/>
            <person name="Becker A."/>
            <person name="Gohl D.M."/>
            <person name="Silverstein K.A.T."/>
            <person name="Koren S."/>
            <person name="Bechman K.B."/>
            <person name="Herman A."/>
            <person name="Abrahante J.E."/>
            <person name="Garbe J."/>
        </authorList>
    </citation>
    <scope>NUCLEOTIDE SEQUENCE</scope>
    <source>
        <strain evidence="6">Duluth1</strain>
        <tissue evidence="6">Whole animal</tissue>
    </source>
</reference>
<feature type="chain" id="PRO_5038470031" description="C1q domain-containing protein" evidence="4">
    <location>
        <begin position="21"/>
        <end position="218"/>
    </location>
</feature>
<evidence type="ECO:0000313" key="7">
    <source>
        <dbReference type="Proteomes" id="UP000828390"/>
    </source>
</evidence>
<evidence type="ECO:0000259" key="5">
    <source>
        <dbReference type="PROSITE" id="PS50871"/>
    </source>
</evidence>
<evidence type="ECO:0000256" key="3">
    <source>
        <dbReference type="ARBA" id="ARBA00022729"/>
    </source>
</evidence>
<evidence type="ECO:0000313" key="6">
    <source>
        <dbReference type="EMBL" id="KAH3797780.1"/>
    </source>
</evidence>
<dbReference type="PROSITE" id="PS50871">
    <property type="entry name" value="C1Q"/>
    <property type="match status" value="1"/>
</dbReference>
<organism evidence="6 7">
    <name type="scientific">Dreissena polymorpha</name>
    <name type="common">Zebra mussel</name>
    <name type="synonym">Mytilus polymorpha</name>
    <dbReference type="NCBI Taxonomy" id="45954"/>
    <lineage>
        <taxon>Eukaryota</taxon>
        <taxon>Metazoa</taxon>
        <taxon>Spiralia</taxon>
        <taxon>Lophotrochozoa</taxon>
        <taxon>Mollusca</taxon>
        <taxon>Bivalvia</taxon>
        <taxon>Autobranchia</taxon>
        <taxon>Heteroconchia</taxon>
        <taxon>Euheterodonta</taxon>
        <taxon>Imparidentia</taxon>
        <taxon>Neoheterodontei</taxon>
        <taxon>Myida</taxon>
        <taxon>Dreissenoidea</taxon>
        <taxon>Dreissenidae</taxon>
        <taxon>Dreissena</taxon>
    </lineage>
</organism>
<sequence length="218" mass="23349">MWTLLVLVAQVMCVTSVAHADETSSMSALLERLHALEGRERAHETELAFHRKRLAELESAQAQSKVLSTLLDPAALKKRIIYEDETVAFHATLDGTLEHGHVSQQIIFNSVSLNIGGGYDANSGSFTAPMGGLYIISTSVMSLHGTGAEMHAIIMKNGVEVAAAYANGMGGYKEQGSVTVTVRLAKGDMINVAVGRHDDSGVWGDKLTSFTGCLIFPM</sequence>
<keyword evidence="3 4" id="KW-0732">Signal</keyword>
<reference evidence="6" key="1">
    <citation type="journal article" date="2019" name="bioRxiv">
        <title>The Genome of the Zebra Mussel, Dreissena polymorpha: A Resource for Invasive Species Research.</title>
        <authorList>
            <person name="McCartney M.A."/>
            <person name="Auch B."/>
            <person name="Kono T."/>
            <person name="Mallez S."/>
            <person name="Zhang Y."/>
            <person name="Obille A."/>
            <person name="Becker A."/>
            <person name="Abrahante J.E."/>
            <person name="Garbe J."/>
            <person name="Badalamenti J.P."/>
            <person name="Herman A."/>
            <person name="Mangelson H."/>
            <person name="Liachko I."/>
            <person name="Sullivan S."/>
            <person name="Sone E.D."/>
            <person name="Koren S."/>
            <person name="Silverstein K.A.T."/>
            <person name="Beckman K.B."/>
            <person name="Gohl D.M."/>
        </authorList>
    </citation>
    <scope>NUCLEOTIDE SEQUENCE</scope>
    <source>
        <strain evidence="6">Duluth1</strain>
        <tissue evidence="6">Whole animal</tissue>
    </source>
</reference>
<dbReference type="PANTHER" id="PTHR22923:SF116">
    <property type="entry name" value="C1Q DOMAIN-CONTAINING PROTEIN"/>
    <property type="match status" value="1"/>
</dbReference>
<dbReference type="EMBL" id="JAIWYP010000007">
    <property type="protein sequence ID" value="KAH3797780.1"/>
    <property type="molecule type" value="Genomic_DNA"/>
</dbReference>
<evidence type="ECO:0000256" key="1">
    <source>
        <dbReference type="ARBA" id="ARBA00004613"/>
    </source>
</evidence>
<dbReference type="PRINTS" id="PR00007">
    <property type="entry name" value="COMPLEMNTC1Q"/>
</dbReference>
<feature type="signal peptide" evidence="4">
    <location>
        <begin position="1"/>
        <end position="20"/>
    </location>
</feature>